<dbReference type="GO" id="GO:0005509">
    <property type="term" value="F:calcium ion binding"/>
    <property type="evidence" value="ECO:0007669"/>
    <property type="project" value="InterPro"/>
</dbReference>
<dbReference type="PROSITE" id="PS50222">
    <property type="entry name" value="EF_HAND_2"/>
    <property type="match status" value="1"/>
</dbReference>
<accession>A0A9W3A0L4</accession>
<evidence type="ECO:0000256" key="5">
    <source>
        <dbReference type="PIRSR" id="PIRSR622684-1"/>
    </source>
</evidence>
<dbReference type="FunFam" id="3.90.70.10:FF:000001">
    <property type="entry name" value="Calpain-1 catalytic subunit"/>
    <property type="match status" value="1"/>
</dbReference>
<evidence type="ECO:0000313" key="10">
    <source>
        <dbReference type="Proteomes" id="UP001165740"/>
    </source>
</evidence>
<dbReference type="InterPro" id="IPR022683">
    <property type="entry name" value="Calpain_III"/>
</dbReference>
<dbReference type="SMART" id="SM00230">
    <property type="entry name" value="CysPc"/>
    <property type="match status" value="1"/>
</dbReference>
<dbReference type="InterPro" id="IPR038765">
    <property type="entry name" value="Papain-like_cys_pep_sf"/>
</dbReference>
<sequence length="688" mass="78594">MPSRDYATLKDELLKQGRLFVDPDFPPDTSSLYTDGTPKRGNAPPGEIVWKRPKSLVKKPEFIVDGVDRNDLDQGDLGDCWFIAGAAVLAINHRKQFERVVPLDQGFDKANYTGMFRFNIWWYGDWTEVIIDDFLPSIQGNLIYCRNNETYNEFWPCLLEKAYAKLHGSYEGLEGGFTQDAMVDLTGGISEFIDLRDKRKIPSNLFQLLETSYKMKTLMGAAISPPERASSNEVQLLNGLVGGHAYSITGFKEIQLRPARVELVRLRNPWGHGEWKGAWSDHSPEMKQLSRDVRESLMFQDKDDGEFWMSFEDFKRNFDKLQLCHLQPDAVIQELEDNTDKQMWYMSIYRESWRPGLTAGGCGRAPSPHLMWRNPQFFVTFDPPNPEHRSTMIVSLMTKQLDLKSSLAIGLRLFKLKQNGRLPTDRSAQQKVLKKYLQPLEGSPTFSYDREVTKRFSFKPGTYVIMPCTYNPDEEGEFILRVFTEAEADSGTMDKILFSFDETDAAVRDGGESLKDLFNKHTSGDQTMTARNLKEFLNTAAANKLQETVKFPLEFCKSLVAMGANETPSSLTFDDAKRIWKELKLIVEVYKEFDKDNSDAVDAFNLVAMFSKLGLPESGVSLNWSVLACVVQRYGGEDNSISLVDFIMATWKLKFVFKTFQEESTKKGEIGGNVYWSRNEMLKMSMLL</sequence>
<dbReference type="InterPro" id="IPR036213">
    <property type="entry name" value="Calpain_III_sf"/>
</dbReference>
<feature type="active site" evidence="5 6">
    <location>
        <position position="80"/>
    </location>
</feature>
<dbReference type="PROSITE" id="PS00139">
    <property type="entry name" value="THIOL_PROTEASE_CYS"/>
    <property type="match status" value="1"/>
</dbReference>
<dbReference type="SMART" id="SM00720">
    <property type="entry name" value="calpain_III"/>
    <property type="match status" value="1"/>
</dbReference>
<keyword evidence="2 6" id="KW-0645">Protease</keyword>
<dbReference type="PANTHER" id="PTHR10183">
    <property type="entry name" value="CALPAIN"/>
    <property type="match status" value="1"/>
</dbReference>
<dbReference type="SUPFAM" id="SSF47473">
    <property type="entry name" value="EF-hand"/>
    <property type="match status" value="1"/>
</dbReference>
<dbReference type="GO" id="GO:0004198">
    <property type="term" value="F:calcium-dependent cysteine-type endopeptidase activity"/>
    <property type="evidence" value="ECO:0007669"/>
    <property type="project" value="InterPro"/>
</dbReference>
<dbReference type="RefSeq" id="XP_055880693.1">
    <property type="nucleotide sequence ID" value="XM_056024718.1"/>
</dbReference>
<reference evidence="11" key="1">
    <citation type="submission" date="2025-08" db="UniProtKB">
        <authorList>
            <consortium name="RefSeq"/>
        </authorList>
    </citation>
    <scope>IDENTIFICATION</scope>
</reference>
<evidence type="ECO:0000313" key="11">
    <source>
        <dbReference type="RefSeq" id="XP_055880693.1"/>
    </source>
</evidence>
<keyword evidence="3 6" id="KW-0378">Hydrolase</keyword>
<evidence type="ECO:0000256" key="3">
    <source>
        <dbReference type="ARBA" id="ARBA00022801"/>
    </source>
</evidence>
<dbReference type="InterPro" id="IPR002048">
    <property type="entry name" value="EF_hand_dom"/>
</dbReference>
<keyword evidence="4 6" id="KW-0788">Thiol protease</keyword>
<feature type="active site" evidence="5 6">
    <location>
        <position position="244"/>
    </location>
</feature>
<evidence type="ECO:0000256" key="7">
    <source>
        <dbReference type="SAM" id="MobiDB-lite"/>
    </source>
</evidence>
<dbReference type="SUPFAM" id="SSF49758">
    <property type="entry name" value="Calpain large subunit, middle domain (domain III)"/>
    <property type="match status" value="1"/>
</dbReference>
<dbReference type="InterPro" id="IPR000169">
    <property type="entry name" value="Pept_cys_AS"/>
</dbReference>
<evidence type="ECO:0000256" key="2">
    <source>
        <dbReference type="ARBA" id="ARBA00022670"/>
    </source>
</evidence>
<proteinExistence type="inferred from homology"/>
<dbReference type="InterPro" id="IPR001300">
    <property type="entry name" value="Peptidase_C2_calpain_cat"/>
</dbReference>
<feature type="domain" description="Calpain catalytic" evidence="8">
    <location>
        <begin position="19"/>
        <end position="327"/>
    </location>
</feature>
<dbReference type="Gene3D" id="3.90.70.10">
    <property type="entry name" value="Cysteine proteinases"/>
    <property type="match status" value="1"/>
</dbReference>
<dbReference type="Gene3D" id="2.60.120.380">
    <property type="match status" value="1"/>
</dbReference>
<evidence type="ECO:0000259" key="9">
    <source>
        <dbReference type="PROSITE" id="PS50222"/>
    </source>
</evidence>
<evidence type="ECO:0000256" key="1">
    <source>
        <dbReference type="ARBA" id="ARBA00007623"/>
    </source>
</evidence>
<evidence type="ECO:0000259" key="8">
    <source>
        <dbReference type="PROSITE" id="PS50203"/>
    </source>
</evidence>
<evidence type="ECO:0000256" key="6">
    <source>
        <dbReference type="PROSITE-ProRule" id="PRU00239"/>
    </source>
</evidence>
<dbReference type="SUPFAM" id="SSF54001">
    <property type="entry name" value="Cysteine proteinases"/>
    <property type="match status" value="1"/>
</dbReference>
<comment type="similarity">
    <text evidence="1">Belongs to the peptidase C2 family.</text>
</comment>
<dbReference type="Pfam" id="PF00648">
    <property type="entry name" value="Peptidase_C2"/>
    <property type="match status" value="1"/>
</dbReference>
<keyword evidence="10" id="KW-1185">Reference proteome</keyword>
<dbReference type="InterPro" id="IPR011992">
    <property type="entry name" value="EF-hand-dom_pair"/>
</dbReference>
<dbReference type="PROSITE" id="PS50203">
    <property type="entry name" value="CALPAIN_CAT"/>
    <property type="match status" value="1"/>
</dbReference>
<dbReference type="InterPro" id="IPR022684">
    <property type="entry name" value="Calpain_cysteine_protease"/>
</dbReference>
<dbReference type="PRINTS" id="PR00704">
    <property type="entry name" value="CALPAIN"/>
</dbReference>
<feature type="region of interest" description="Disordered" evidence="7">
    <location>
        <begin position="21"/>
        <end position="45"/>
    </location>
</feature>
<protein>
    <submittedName>
        <fullName evidence="11">Calpain-9-like</fullName>
    </submittedName>
</protein>
<feature type="domain" description="EF-hand" evidence="9">
    <location>
        <begin position="581"/>
        <end position="616"/>
    </location>
</feature>
<evidence type="ECO:0000256" key="4">
    <source>
        <dbReference type="ARBA" id="ARBA00022807"/>
    </source>
</evidence>
<dbReference type="GO" id="GO:0005737">
    <property type="term" value="C:cytoplasm"/>
    <property type="evidence" value="ECO:0007669"/>
    <property type="project" value="TreeGrafter"/>
</dbReference>
<dbReference type="GO" id="GO:0006508">
    <property type="term" value="P:proteolysis"/>
    <property type="evidence" value="ECO:0007669"/>
    <property type="project" value="UniProtKB-KW"/>
</dbReference>
<gene>
    <name evidence="11" type="primary">LOC106060152</name>
</gene>
<feature type="active site" evidence="5 6">
    <location>
        <position position="268"/>
    </location>
</feature>
<dbReference type="Gene3D" id="1.10.238.10">
    <property type="entry name" value="EF-hand"/>
    <property type="match status" value="1"/>
</dbReference>
<name>A0A9W3A0L4_BIOGL</name>
<dbReference type="Proteomes" id="UP001165740">
    <property type="component" value="Chromosome 3"/>
</dbReference>
<dbReference type="GeneID" id="106060152"/>
<dbReference type="AlphaFoldDB" id="A0A9W3A0L4"/>
<dbReference type="Pfam" id="PF01067">
    <property type="entry name" value="Calpain_III"/>
    <property type="match status" value="1"/>
</dbReference>
<dbReference type="InterPro" id="IPR022682">
    <property type="entry name" value="Calpain_domain_III"/>
</dbReference>
<dbReference type="PANTHER" id="PTHR10183:SF433">
    <property type="entry name" value="CALPAIN-A-RELATED"/>
    <property type="match status" value="1"/>
</dbReference>
<organism evidence="10 11">
    <name type="scientific">Biomphalaria glabrata</name>
    <name type="common">Bloodfluke planorb</name>
    <name type="synonym">Freshwater snail</name>
    <dbReference type="NCBI Taxonomy" id="6526"/>
    <lineage>
        <taxon>Eukaryota</taxon>
        <taxon>Metazoa</taxon>
        <taxon>Spiralia</taxon>
        <taxon>Lophotrochozoa</taxon>
        <taxon>Mollusca</taxon>
        <taxon>Gastropoda</taxon>
        <taxon>Heterobranchia</taxon>
        <taxon>Euthyneura</taxon>
        <taxon>Panpulmonata</taxon>
        <taxon>Hygrophila</taxon>
        <taxon>Lymnaeoidea</taxon>
        <taxon>Planorbidae</taxon>
        <taxon>Biomphalaria</taxon>
    </lineage>
</organism>
<dbReference type="CDD" id="cd00044">
    <property type="entry name" value="CysPc"/>
    <property type="match status" value="1"/>
</dbReference>
<dbReference type="OrthoDB" id="424753at2759"/>